<evidence type="ECO:0000313" key="5">
    <source>
        <dbReference type="Proteomes" id="UP000708208"/>
    </source>
</evidence>
<comment type="caution">
    <text evidence="4">The sequence shown here is derived from an EMBL/GenBank/DDBJ whole genome shotgun (WGS) entry which is preliminary data.</text>
</comment>
<proteinExistence type="predicted"/>
<accession>A0A8J2P0U6</accession>
<reference evidence="4" key="1">
    <citation type="submission" date="2021-06" db="EMBL/GenBank/DDBJ databases">
        <authorList>
            <person name="Hodson N. C."/>
            <person name="Mongue J. A."/>
            <person name="Jaron S. K."/>
        </authorList>
    </citation>
    <scope>NUCLEOTIDE SEQUENCE</scope>
</reference>
<gene>
    <name evidence="4" type="ORF">AFUS01_LOCUS9254</name>
</gene>
<evidence type="ECO:0000313" key="4">
    <source>
        <dbReference type="EMBL" id="CAG7719959.1"/>
    </source>
</evidence>
<dbReference type="PANTHER" id="PTHR24366">
    <property type="entry name" value="IG(IMMUNOGLOBULIN) AND LRR(LEUCINE RICH REPEAT) DOMAINS"/>
    <property type="match status" value="1"/>
</dbReference>
<sequence>MRKELKDQKPRELFTTHETFINLVVICEIRSVTILTIKLEQGRRPVKLIRHEQNLKKMEDKGKGNNFFLQNRMKLSFTRGSLLWNIFLTLVLCSISKGRAEATFNPCEGNSGMYCECDSTGSLWEVKDAKCRVYNRINSEWDAIERMTGLESLIFHTRDKQFMRSFIPSKVFQQMSNLSYFNMKLGSIERVPSYAFANSSSLRDVALESNEIFFLDRHSFANMKSLQIINLKENFILEINRSVFSNLPQLRQLFLDRNHIRVLHDFAFSELSALEELDLKGNNLTVIARDAFANLSSLRRLELQYNSIELLGDHVFADMPNLEDLELMKNKIIHVHPNAFAGLHKLGWLSLKENKIVELKHWTFSSLRSLYFLDLRQNELETMEEELVTPIYSNLKNVSFQLHLEGNRFVCDCRILWIQELLNVTQSNYIQYNLKNIECNFFQRHSTHPARSRKGHGGHNYEHSTMGSLSYVSNVTMVAVAPEETTALADFDSTRKVIKLDPTEMDCQEDRVTKLVSVSTPYPPTFSSGVLNPAPSSTDSPVLIKKHKHKKPHHHGEQGDQAERANLNPSQSSRSSAHPSDTSSAGSGSRIQVNSHYLVTWLMTVAVFVLSLSLAT</sequence>
<evidence type="ECO:0008006" key="6">
    <source>
        <dbReference type="Google" id="ProtNLM"/>
    </source>
</evidence>
<dbReference type="SMART" id="SM00369">
    <property type="entry name" value="LRR_TYP"/>
    <property type="match status" value="9"/>
</dbReference>
<evidence type="ECO:0000256" key="2">
    <source>
        <dbReference type="ARBA" id="ARBA00022737"/>
    </source>
</evidence>
<feature type="compositionally biased region" description="Low complexity" evidence="3">
    <location>
        <begin position="570"/>
        <end position="580"/>
    </location>
</feature>
<organism evidence="4 5">
    <name type="scientific">Allacma fusca</name>
    <dbReference type="NCBI Taxonomy" id="39272"/>
    <lineage>
        <taxon>Eukaryota</taxon>
        <taxon>Metazoa</taxon>
        <taxon>Ecdysozoa</taxon>
        <taxon>Arthropoda</taxon>
        <taxon>Hexapoda</taxon>
        <taxon>Collembola</taxon>
        <taxon>Symphypleona</taxon>
        <taxon>Sminthuridae</taxon>
        <taxon>Allacma</taxon>
    </lineage>
</organism>
<dbReference type="FunFam" id="3.80.10.10:FF:001360">
    <property type="entry name" value="Uncharacterized protein"/>
    <property type="match status" value="1"/>
</dbReference>
<dbReference type="Pfam" id="PF00560">
    <property type="entry name" value="LRR_1"/>
    <property type="match status" value="1"/>
</dbReference>
<protein>
    <recommendedName>
        <fullName evidence="6">Connectin</fullName>
    </recommendedName>
</protein>
<dbReference type="InterPro" id="IPR003591">
    <property type="entry name" value="Leu-rich_rpt_typical-subtyp"/>
</dbReference>
<name>A0A8J2P0U6_9HEXA</name>
<keyword evidence="1" id="KW-0433">Leucine-rich repeat</keyword>
<feature type="region of interest" description="Disordered" evidence="3">
    <location>
        <begin position="546"/>
        <end position="589"/>
    </location>
</feature>
<keyword evidence="2" id="KW-0677">Repeat</keyword>
<dbReference type="PANTHER" id="PTHR24366:SF96">
    <property type="entry name" value="LEUCINE RICH REPEAT CONTAINING 53"/>
    <property type="match status" value="1"/>
</dbReference>
<keyword evidence="5" id="KW-1185">Reference proteome</keyword>
<dbReference type="OrthoDB" id="27267at2759"/>
<dbReference type="EMBL" id="CAJVCH010065924">
    <property type="protein sequence ID" value="CAG7719959.1"/>
    <property type="molecule type" value="Genomic_DNA"/>
</dbReference>
<dbReference type="AlphaFoldDB" id="A0A8J2P0U6"/>
<dbReference type="Pfam" id="PF13855">
    <property type="entry name" value="LRR_8"/>
    <property type="match status" value="2"/>
</dbReference>
<evidence type="ECO:0000256" key="3">
    <source>
        <dbReference type="SAM" id="MobiDB-lite"/>
    </source>
</evidence>
<evidence type="ECO:0000256" key="1">
    <source>
        <dbReference type="ARBA" id="ARBA00022614"/>
    </source>
</evidence>
<dbReference type="Proteomes" id="UP000708208">
    <property type="component" value="Unassembled WGS sequence"/>
</dbReference>
<dbReference type="InterPro" id="IPR001611">
    <property type="entry name" value="Leu-rich_rpt"/>
</dbReference>